<reference evidence="1 2" key="1">
    <citation type="submission" date="2015-09" db="EMBL/GenBank/DDBJ databases">
        <title>Genome sequence of Oxobacter pfennigii DSM 3222.</title>
        <authorList>
            <person name="Poehlein A."/>
            <person name="Bengelsdorf F.R."/>
            <person name="Schiel-Bengelsdorf B."/>
            <person name="Duerre P."/>
            <person name="Daniel R."/>
        </authorList>
    </citation>
    <scope>NUCLEOTIDE SEQUENCE [LARGE SCALE GENOMIC DNA]</scope>
    <source>
        <strain evidence="1 2">DSM 3222</strain>
    </source>
</reference>
<comment type="caution">
    <text evidence="1">The sequence shown here is derived from an EMBL/GenBank/DDBJ whole genome shotgun (WGS) entry which is preliminary data.</text>
</comment>
<name>A0A0P8WD54_9CLOT</name>
<dbReference type="RefSeq" id="WP_054874038.1">
    <property type="nucleotide sequence ID" value="NZ_LKET01000021.1"/>
</dbReference>
<dbReference type="Proteomes" id="UP000050326">
    <property type="component" value="Unassembled WGS sequence"/>
</dbReference>
<gene>
    <name evidence="1" type="ORF">OXPF_09380</name>
</gene>
<dbReference type="Pfam" id="PF14196">
    <property type="entry name" value="ATC_hydrolase"/>
    <property type="match status" value="1"/>
</dbReference>
<organism evidence="1 2">
    <name type="scientific">Oxobacter pfennigii</name>
    <dbReference type="NCBI Taxonomy" id="36849"/>
    <lineage>
        <taxon>Bacteria</taxon>
        <taxon>Bacillati</taxon>
        <taxon>Bacillota</taxon>
        <taxon>Clostridia</taxon>
        <taxon>Eubacteriales</taxon>
        <taxon>Clostridiaceae</taxon>
        <taxon>Oxobacter</taxon>
    </lineage>
</organism>
<evidence type="ECO:0008006" key="3">
    <source>
        <dbReference type="Google" id="ProtNLM"/>
    </source>
</evidence>
<dbReference type="AlphaFoldDB" id="A0A0P8WD54"/>
<dbReference type="EMBL" id="LKET01000021">
    <property type="protein sequence ID" value="KPU45705.1"/>
    <property type="molecule type" value="Genomic_DNA"/>
</dbReference>
<protein>
    <recommendedName>
        <fullName evidence="3">L-2-amino-thiazoline-4-carboxylic acid hydrolase</fullName>
    </recommendedName>
</protein>
<dbReference type="OrthoDB" id="5454254at2"/>
<dbReference type="PATRIC" id="fig|36849.3.peg.1004"/>
<keyword evidence="2" id="KW-1185">Reference proteome</keyword>
<dbReference type="STRING" id="36849.OXPF_09380"/>
<accession>A0A0P8WD54</accession>
<dbReference type="InterPro" id="IPR026002">
    <property type="entry name" value="ATC_hydrolase-like"/>
</dbReference>
<evidence type="ECO:0000313" key="2">
    <source>
        <dbReference type="Proteomes" id="UP000050326"/>
    </source>
</evidence>
<sequence length="160" mass="18393">MITNNPSNRGQHIEDLRNAIEHRATWFYYLIEEAQKRGLGIDFARDAILSCGCFHGKNKYTQTDDLKKFAPEFVTDNVKNIFEMDVDVTDEELKIEFHYCPLVAAWKKLTDDEERIATLCDIAMDGDRGIASQFDTFEFHLGKTIAKGDSICEVCFKKVK</sequence>
<proteinExistence type="predicted"/>
<evidence type="ECO:0000313" key="1">
    <source>
        <dbReference type="EMBL" id="KPU45705.1"/>
    </source>
</evidence>